<gene>
    <name evidence="2" type="ORF">PV327_011012</name>
</gene>
<dbReference type="PANTHER" id="PTHR11475:SF106">
    <property type="entry name" value="CURLY SU"/>
    <property type="match status" value="1"/>
</dbReference>
<protein>
    <recommendedName>
        <fullName evidence="4">Peroxidase</fullName>
    </recommendedName>
</protein>
<keyword evidence="3" id="KW-1185">Reference proteome</keyword>
<dbReference type="InterPro" id="IPR010255">
    <property type="entry name" value="Haem_peroxidase_sf"/>
</dbReference>
<reference evidence="2" key="2">
    <citation type="submission" date="2023-03" db="EMBL/GenBank/DDBJ databases">
        <authorList>
            <person name="Inwood S.N."/>
            <person name="Skelly J.G."/>
            <person name="Guhlin J."/>
            <person name="Harrop T.W.R."/>
            <person name="Goldson S.G."/>
            <person name="Dearden P.K."/>
        </authorList>
    </citation>
    <scope>NUCLEOTIDE SEQUENCE</scope>
    <source>
        <strain evidence="2">Lincoln</strain>
        <tissue evidence="2">Whole body</tissue>
    </source>
</reference>
<dbReference type="Proteomes" id="UP001168972">
    <property type="component" value="Unassembled WGS sequence"/>
</dbReference>
<reference evidence="2" key="1">
    <citation type="journal article" date="2023" name="bioRxiv">
        <title>Scaffold-level genome assemblies of two parasitoid biocontrol wasps reveal the parthenogenesis mechanism and an associated novel virus.</title>
        <authorList>
            <person name="Inwood S."/>
            <person name="Skelly J."/>
            <person name="Guhlin J."/>
            <person name="Harrop T."/>
            <person name="Goldson S."/>
            <person name="Dearden P."/>
        </authorList>
    </citation>
    <scope>NUCLEOTIDE SEQUENCE</scope>
    <source>
        <strain evidence="2">Lincoln</strain>
        <tissue evidence="2">Whole body</tissue>
    </source>
</reference>
<dbReference type="GO" id="GO:0020037">
    <property type="term" value="F:heme binding"/>
    <property type="evidence" value="ECO:0007669"/>
    <property type="project" value="InterPro"/>
</dbReference>
<dbReference type="PANTHER" id="PTHR11475">
    <property type="entry name" value="OXIDASE/PEROXIDASE"/>
    <property type="match status" value="1"/>
</dbReference>
<dbReference type="AlphaFoldDB" id="A0AA39EYV3"/>
<evidence type="ECO:0008006" key="4">
    <source>
        <dbReference type="Google" id="ProtNLM"/>
    </source>
</evidence>
<comment type="caution">
    <text evidence="2">The sequence shown here is derived from an EMBL/GenBank/DDBJ whole genome shotgun (WGS) entry which is preliminary data.</text>
</comment>
<proteinExistence type="predicted"/>
<dbReference type="SUPFAM" id="SSF48113">
    <property type="entry name" value="Heme-dependent peroxidases"/>
    <property type="match status" value="1"/>
</dbReference>
<feature type="non-terminal residue" evidence="2">
    <location>
        <position position="327"/>
    </location>
</feature>
<dbReference type="InterPro" id="IPR037120">
    <property type="entry name" value="Haem_peroxidase_sf_animal"/>
</dbReference>
<dbReference type="GO" id="GO:0004601">
    <property type="term" value="F:peroxidase activity"/>
    <property type="evidence" value="ECO:0007669"/>
    <property type="project" value="UniProtKB-KW"/>
</dbReference>
<sequence>MFDIRERPSSTGSHTCITYDAINRAYYDARKRVNVAQPPNEKWKPEYLATVGELLLDISITLAHQYGLTREEIENGLPLIDTSKTLIQEICPAFLSNVECIAGKYRRFDGLCTNLANPTWGASLSPFARVMAPAFADGMTAPRIASSGNDLPLSRVVSRTMHPDDGFHDHAGTVMVIAWGQFMDHDYTLTATPLDPLNRNDPEECCGRPPHLKNPYCNEIIIPEDDYFYRLFNVRCHDFVRAFPAARPDCRLGSRVPFNLLTGVLDGNTVYGINDEFARKLRTGYGGLLRMNPVFSEYGLKDLLPLKLDIPDEGCTRPNKSMYCFEA</sequence>
<dbReference type="EMBL" id="JAQQBR010001860">
    <property type="protein sequence ID" value="KAK0159509.1"/>
    <property type="molecule type" value="Genomic_DNA"/>
</dbReference>
<evidence type="ECO:0000313" key="3">
    <source>
        <dbReference type="Proteomes" id="UP001168972"/>
    </source>
</evidence>
<evidence type="ECO:0000313" key="2">
    <source>
        <dbReference type="EMBL" id="KAK0159509.1"/>
    </source>
</evidence>
<dbReference type="Gene3D" id="1.10.640.10">
    <property type="entry name" value="Haem peroxidase domain superfamily, animal type"/>
    <property type="match status" value="1"/>
</dbReference>
<accession>A0AA39EYV3</accession>
<dbReference type="InterPro" id="IPR019791">
    <property type="entry name" value="Haem_peroxidase_animal"/>
</dbReference>
<evidence type="ECO:0000256" key="1">
    <source>
        <dbReference type="ARBA" id="ARBA00022559"/>
    </source>
</evidence>
<keyword evidence="1" id="KW-0575">Peroxidase</keyword>
<keyword evidence="1" id="KW-0560">Oxidoreductase</keyword>
<dbReference type="GO" id="GO:0006979">
    <property type="term" value="P:response to oxidative stress"/>
    <property type="evidence" value="ECO:0007669"/>
    <property type="project" value="InterPro"/>
</dbReference>
<name>A0AA39EYV3_MICHY</name>
<organism evidence="2 3">
    <name type="scientific">Microctonus hyperodae</name>
    <name type="common">Parasitoid wasp</name>
    <dbReference type="NCBI Taxonomy" id="165561"/>
    <lineage>
        <taxon>Eukaryota</taxon>
        <taxon>Metazoa</taxon>
        <taxon>Ecdysozoa</taxon>
        <taxon>Arthropoda</taxon>
        <taxon>Hexapoda</taxon>
        <taxon>Insecta</taxon>
        <taxon>Pterygota</taxon>
        <taxon>Neoptera</taxon>
        <taxon>Endopterygota</taxon>
        <taxon>Hymenoptera</taxon>
        <taxon>Apocrita</taxon>
        <taxon>Ichneumonoidea</taxon>
        <taxon>Braconidae</taxon>
        <taxon>Euphorinae</taxon>
        <taxon>Microctonus</taxon>
    </lineage>
</organism>
<dbReference type="PROSITE" id="PS50292">
    <property type="entry name" value="PEROXIDASE_3"/>
    <property type="match status" value="1"/>
</dbReference>
<dbReference type="Pfam" id="PF03098">
    <property type="entry name" value="An_peroxidase"/>
    <property type="match status" value="1"/>
</dbReference>